<proteinExistence type="predicted"/>
<name>A0A433T704_ELYCH</name>
<dbReference type="Proteomes" id="UP000271974">
    <property type="component" value="Unassembled WGS sequence"/>
</dbReference>
<keyword evidence="2" id="KW-1185">Reference proteome</keyword>
<dbReference type="AlphaFoldDB" id="A0A433T704"/>
<gene>
    <name evidence="1" type="ORF">EGW08_014841</name>
</gene>
<sequence>MTSVDSQFVRMRVGEFVNGLVPDPEVSSQGAETIAVGSPVPVEVHVALGASLDDDPAPAIGVSVTQDLFLWPIVGHDHIWRILSSDIKPHSPFTGLRLLVLTVLLLWLCKSFVHRS</sequence>
<dbReference type="EMBL" id="RQTK01000584">
    <property type="protein sequence ID" value="RUS77395.1"/>
    <property type="molecule type" value="Genomic_DNA"/>
</dbReference>
<evidence type="ECO:0000313" key="2">
    <source>
        <dbReference type="Proteomes" id="UP000271974"/>
    </source>
</evidence>
<protein>
    <submittedName>
        <fullName evidence="1">Uncharacterized protein</fullName>
    </submittedName>
</protein>
<evidence type="ECO:0000313" key="1">
    <source>
        <dbReference type="EMBL" id="RUS77395.1"/>
    </source>
</evidence>
<comment type="caution">
    <text evidence="1">The sequence shown here is derived from an EMBL/GenBank/DDBJ whole genome shotgun (WGS) entry which is preliminary data.</text>
</comment>
<reference evidence="1 2" key="1">
    <citation type="submission" date="2019-01" db="EMBL/GenBank/DDBJ databases">
        <title>A draft genome assembly of the solar-powered sea slug Elysia chlorotica.</title>
        <authorList>
            <person name="Cai H."/>
            <person name="Li Q."/>
            <person name="Fang X."/>
            <person name="Li J."/>
            <person name="Curtis N.E."/>
            <person name="Altenburger A."/>
            <person name="Shibata T."/>
            <person name="Feng M."/>
            <person name="Maeda T."/>
            <person name="Schwartz J.A."/>
            <person name="Shigenobu S."/>
            <person name="Lundholm N."/>
            <person name="Nishiyama T."/>
            <person name="Yang H."/>
            <person name="Hasebe M."/>
            <person name="Li S."/>
            <person name="Pierce S.K."/>
            <person name="Wang J."/>
        </authorList>
    </citation>
    <scope>NUCLEOTIDE SEQUENCE [LARGE SCALE GENOMIC DNA]</scope>
    <source>
        <strain evidence="1">EC2010</strain>
        <tissue evidence="1">Whole organism of an adult</tissue>
    </source>
</reference>
<accession>A0A433T704</accession>
<organism evidence="1 2">
    <name type="scientific">Elysia chlorotica</name>
    <name type="common">Eastern emerald elysia</name>
    <name type="synonym">Sea slug</name>
    <dbReference type="NCBI Taxonomy" id="188477"/>
    <lineage>
        <taxon>Eukaryota</taxon>
        <taxon>Metazoa</taxon>
        <taxon>Spiralia</taxon>
        <taxon>Lophotrochozoa</taxon>
        <taxon>Mollusca</taxon>
        <taxon>Gastropoda</taxon>
        <taxon>Heterobranchia</taxon>
        <taxon>Euthyneura</taxon>
        <taxon>Panpulmonata</taxon>
        <taxon>Sacoglossa</taxon>
        <taxon>Placobranchoidea</taxon>
        <taxon>Plakobranchidae</taxon>
        <taxon>Elysia</taxon>
    </lineage>
</organism>